<dbReference type="Proteomes" id="UP001162156">
    <property type="component" value="Unassembled WGS sequence"/>
</dbReference>
<name>A0AAV8X2Q5_9CUCU</name>
<dbReference type="InterPro" id="IPR004875">
    <property type="entry name" value="DDE_SF_endonuclease_dom"/>
</dbReference>
<gene>
    <name evidence="2" type="ORF">NQ314_014510</name>
</gene>
<dbReference type="Pfam" id="PF03184">
    <property type="entry name" value="DDE_1"/>
    <property type="match status" value="1"/>
</dbReference>
<organism evidence="2 3">
    <name type="scientific">Rhamnusium bicolor</name>
    <dbReference type="NCBI Taxonomy" id="1586634"/>
    <lineage>
        <taxon>Eukaryota</taxon>
        <taxon>Metazoa</taxon>
        <taxon>Ecdysozoa</taxon>
        <taxon>Arthropoda</taxon>
        <taxon>Hexapoda</taxon>
        <taxon>Insecta</taxon>
        <taxon>Pterygota</taxon>
        <taxon>Neoptera</taxon>
        <taxon>Endopterygota</taxon>
        <taxon>Coleoptera</taxon>
        <taxon>Polyphaga</taxon>
        <taxon>Cucujiformia</taxon>
        <taxon>Chrysomeloidea</taxon>
        <taxon>Cerambycidae</taxon>
        <taxon>Lepturinae</taxon>
        <taxon>Rhagiini</taxon>
        <taxon>Rhamnusium</taxon>
    </lineage>
</organism>
<proteinExistence type="predicted"/>
<evidence type="ECO:0000313" key="2">
    <source>
        <dbReference type="EMBL" id="KAJ8932806.1"/>
    </source>
</evidence>
<sequence>METCLHRQANPVDKPAYAASNKGWMNSEIFHKWFIKYFIPNIPNEHPALLIVDGHVSHISCDVI</sequence>
<dbReference type="EMBL" id="JANEYF010003969">
    <property type="protein sequence ID" value="KAJ8932806.1"/>
    <property type="molecule type" value="Genomic_DNA"/>
</dbReference>
<keyword evidence="3" id="KW-1185">Reference proteome</keyword>
<comment type="caution">
    <text evidence="2">The sequence shown here is derived from an EMBL/GenBank/DDBJ whole genome shotgun (WGS) entry which is preliminary data.</text>
</comment>
<accession>A0AAV8X2Q5</accession>
<evidence type="ECO:0000313" key="3">
    <source>
        <dbReference type="Proteomes" id="UP001162156"/>
    </source>
</evidence>
<feature type="domain" description="DDE-1" evidence="1">
    <location>
        <begin position="16"/>
        <end position="59"/>
    </location>
</feature>
<evidence type="ECO:0000259" key="1">
    <source>
        <dbReference type="Pfam" id="PF03184"/>
    </source>
</evidence>
<dbReference type="AlphaFoldDB" id="A0AAV8X2Q5"/>
<dbReference type="GO" id="GO:0003676">
    <property type="term" value="F:nucleic acid binding"/>
    <property type="evidence" value="ECO:0007669"/>
    <property type="project" value="InterPro"/>
</dbReference>
<reference evidence="2" key="1">
    <citation type="journal article" date="2023" name="Insect Mol. Biol.">
        <title>Genome sequencing provides insights into the evolution of gene families encoding plant cell wall-degrading enzymes in longhorned beetles.</title>
        <authorList>
            <person name="Shin N.R."/>
            <person name="Okamura Y."/>
            <person name="Kirsch R."/>
            <person name="Pauchet Y."/>
        </authorList>
    </citation>
    <scope>NUCLEOTIDE SEQUENCE</scope>
    <source>
        <strain evidence="2">RBIC_L_NR</strain>
    </source>
</reference>
<protein>
    <recommendedName>
        <fullName evidence="1">DDE-1 domain-containing protein</fullName>
    </recommendedName>
</protein>